<dbReference type="AlphaFoldDB" id="A0AAV1T2S8"/>
<dbReference type="PANTHER" id="PTHR46656:SF3">
    <property type="entry name" value="PUTATIVE-RELATED"/>
    <property type="match status" value="1"/>
</dbReference>
<gene>
    <name evidence="1" type="ORF">PM001_LOCUS1926</name>
</gene>
<evidence type="ECO:0000313" key="2">
    <source>
        <dbReference type="Proteomes" id="UP001162060"/>
    </source>
</evidence>
<comment type="caution">
    <text evidence="1">The sequence shown here is derived from an EMBL/GenBank/DDBJ whole genome shotgun (WGS) entry which is preliminary data.</text>
</comment>
<proteinExistence type="predicted"/>
<organism evidence="1 2">
    <name type="scientific">Peronospora matthiolae</name>
    <dbReference type="NCBI Taxonomy" id="2874970"/>
    <lineage>
        <taxon>Eukaryota</taxon>
        <taxon>Sar</taxon>
        <taxon>Stramenopiles</taxon>
        <taxon>Oomycota</taxon>
        <taxon>Peronosporomycetes</taxon>
        <taxon>Peronosporales</taxon>
        <taxon>Peronosporaceae</taxon>
        <taxon>Peronospora</taxon>
    </lineage>
</organism>
<reference evidence="1" key="1">
    <citation type="submission" date="2024-01" db="EMBL/GenBank/DDBJ databases">
        <authorList>
            <person name="Webb A."/>
        </authorList>
    </citation>
    <scope>NUCLEOTIDE SEQUENCE</scope>
    <source>
        <strain evidence="1">Pm1</strain>
    </source>
</reference>
<evidence type="ECO:0000313" key="1">
    <source>
        <dbReference type="EMBL" id="CAK7899700.1"/>
    </source>
</evidence>
<accession>A0AAV1T2S8</accession>
<sequence>MGGRQAWKIPLTAYLQAFSASDDVVLVLHTNGYRSTSSPAGDFVNTIHKFASETLDRPLNELPNIHVLPQYIPQKTWPSSYKANNALILPSLVKDGPTPCKDHGDGASCDYDASEWHNSVHDAAELTPEGAFRGHKSVKHLHDLLVQIKQHPEEAVAKGKQARKDMVDKHPRRLVVSSSLDTSRTY</sequence>
<dbReference type="PANTHER" id="PTHR46656">
    <property type="entry name" value="PUTATIVE-RELATED"/>
    <property type="match status" value="1"/>
</dbReference>
<dbReference type="Proteomes" id="UP001162060">
    <property type="component" value="Unassembled WGS sequence"/>
</dbReference>
<protein>
    <submittedName>
        <fullName evidence="1">Uncharacterized protein</fullName>
    </submittedName>
</protein>
<dbReference type="EMBL" id="CAKLBY020000016">
    <property type="protein sequence ID" value="CAK7899700.1"/>
    <property type="molecule type" value="Genomic_DNA"/>
</dbReference>
<name>A0AAV1T2S8_9STRA</name>